<sequence>MCIKPNQYLVLRPALYALVISTPFNPFQTRPNLPMSLQSPLSVGDAILLAKIAYNVAQAFSSGAKSAPAEFAEVQSLVRSVKHSLDLLARTLPQDPEGSSPATVSQETHTALSDIRDNCSAVLADLEDFVKKYMILDKAAPGKSVRGWGDQIKRGWKKVAWTTEEEGIKKMKERLTNHLHALNSFILTMKIDQETGIRGNVEMIHYKIDDIYGWFNENVKKEQSSASPGRQPSHAQNQSAEPSRLEFALYEQTSTSSAQQKTLICPHVAFANPDPPSDGNVNQHFTSRIFRCLCSSLNTRNRTITARDHSSQLAHTILPISLFVQAIHPSPRNRLSWQIYLYSPLSNSPVSLLVEQVPPSFLAEFEARVNQVRVFQAATHLANNLNTALVLDKDDSVSILNMKSDGSHFARSVSVRFITNGTSLLVKRLSSLQLLHHSSAQRDCFDAKFDNGPVPINFAPEPYLNIQIVSNNPTGLSEEQRYSIQLHHDTPVASSKGPRFVSLQKCLCTQAAGLPSQESESINCSEVEFEFLDASMAYEYLENLKAIKHRLHLYYLQRPRWGEIADQRHVGNIMIRHLVLNDAKLSIILDPSTGRRRGVISCGDLSASICVEFPPDFLEAMATGTASVRRNQAAWFVVIGKDFVDIEKQDCGIDLFSPTKQDVRRALGPSGEQ</sequence>
<proteinExistence type="predicted"/>
<protein>
    <recommendedName>
        <fullName evidence="4">Fungal N-terminal domain-containing protein</fullName>
    </recommendedName>
</protein>
<keyword evidence="3" id="KW-1185">Reference proteome</keyword>
<gene>
    <name evidence="2" type="ORF">B0T10DRAFT_481141</name>
</gene>
<dbReference type="EMBL" id="JAGPYM010000006">
    <property type="protein sequence ID" value="KAH6892947.1"/>
    <property type="molecule type" value="Genomic_DNA"/>
</dbReference>
<name>A0A9P8W850_9HYPO</name>
<organism evidence="2 3">
    <name type="scientific">Thelonectria olida</name>
    <dbReference type="NCBI Taxonomy" id="1576542"/>
    <lineage>
        <taxon>Eukaryota</taxon>
        <taxon>Fungi</taxon>
        <taxon>Dikarya</taxon>
        <taxon>Ascomycota</taxon>
        <taxon>Pezizomycotina</taxon>
        <taxon>Sordariomycetes</taxon>
        <taxon>Hypocreomycetidae</taxon>
        <taxon>Hypocreales</taxon>
        <taxon>Nectriaceae</taxon>
        <taxon>Thelonectria</taxon>
    </lineage>
</organism>
<feature type="region of interest" description="Disordered" evidence="1">
    <location>
        <begin position="222"/>
        <end position="244"/>
    </location>
</feature>
<dbReference type="PANTHER" id="PTHR38886">
    <property type="entry name" value="SESA DOMAIN-CONTAINING PROTEIN"/>
    <property type="match status" value="1"/>
</dbReference>
<reference evidence="2 3" key="1">
    <citation type="journal article" date="2021" name="Nat. Commun.">
        <title>Genetic determinants of endophytism in the Arabidopsis root mycobiome.</title>
        <authorList>
            <person name="Mesny F."/>
            <person name="Miyauchi S."/>
            <person name="Thiergart T."/>
            <person name="Pickel B."/>
            <person name="Atanasova L."/>
            <person name="Karlsson M."/>
            <person name="Huettel B."/>
            <person name="Barry K.W."/>
            <person name="Haridas S."/>
            <person name="Chen C."/>
            <person name="Bauer D."/>
            <person name="Andreopoulos W."/>
            <person name="Pangilinan J."/>
            <person name="LaButti K."/>
            <person name="Riley R."/>
            <person name="Lipzen A."/>
            <person name="Clum A."/>
            <person name="Drula E."/>
            <person name="Henrissat B."/>
            <person name="Kohler A."/>
            <person name="Grigoriev I.V."/>
            <person name="Martin F.M."/>
            <person name="Hacquard S."/>
        </authorList>
    </citation>
    <scope>NUCLEOTIDE SEQUENCE [LARGE SCALE GENOMIC DNA]</scope>
    <source>
        <strain evidence="2 3">MPI-CAGE-CH-0241</strain>
    </source>
</reference>
<evidence type="ECO:0000313" key="3">
    <source>
        <dbReference type="Proteomes" id="UP000777438"/>
    </source>
</evidence>
<evidence type="ECO:0000256" key="1">
    <source>
        <dbReference type="SAM" id="MobiDB-lite"/>
    </source>
</evidence>
<dbReference type="PANTHER" id="PTHR38886:SF1">
    <property type="entry name" value="NACHT-NTPASE AND P-LOOP NTPASES N-TERMINAL DOMAIN-CONTAINING PROTEIN"/>
    <property type="match status" value="1"/>
</dbReference>
<evidence type="ECO:0008006" key="4">
    <source>
        <dbReference type="Google" id="ProtNLM"/>
    </source>
</evidence>
<evidence type="ECO:0000313" key="2">
    <source>
        <dbReference type="EMBL" id="KAH6892947.1"/>
    </source>
</evidence>
<accession>A0A9P8W850</accession>
<comment type="caution">
    <text evidence="2">The sequence shown here is derived from an EMBL/GenBank/DDBJ whole genome shotgun (WGS) entry which is preliminary data.</text>
</comment>
<dbReference type="Proteomes" id="UP000777438">
    <property type="component" value="Unassembled WGS sequence"/>
</dbReference>
<feature type="compositionally biased region" description="Polar residues" evidence="1">
    <location>
        <begin position="224"/>
        <end position="241"/>
    </location>
</feature>
<dbReference type="AlphaFoldDB" id="A0A9P8W850"/>
<dbReference type="OrthoDB" id="5404564at2759"/>